<name>A0A4P6MZ05_9MICO</name>
<evidence type="ECO:0000313" key="2">
    <source>
        <dbReference type="EMBL" id="QBF47120.1"/>
    </source>
</evidence>
<evidence type="ECO:0000256" key="1">
    <source>
        <dbReference type="ARBA" id="ARBA00022679"/>
    </source>
</evidence>
<dbReference type="InterPro" id="IPR044855">
    <property type="entry name" value="CoA-Trfase_III_dom3_sf"/>
</dbReference>
<dbReference type="Pfam" id="PF02515">
    <property type="entry name" value="CoA_transf_3"/>
    <property type="match status" value="1"/>
</dbReference>
<keyword evidence="1 2" id="KW-0808">Transferase</keyword>
<evidence type="ECO:0000313" key="3">
    <source>
        <dbReference type="Proteomes" id="UP000290408"/>
    </source>
</evidence>
<dbReference type="Proteomes" id="UP000290408">
    <property type="component" value="Chromosome"/>
</dbReference>
<dbReference type="InterPro" id="IPR003673">
    <property type="entry name" value="CoA-Trfase_fam_III"/>
</dbReference>
<dbReference type="Gene3D" id="3.30.1540.10">
    <property type="entry name" value="formyl-coa transferase, domain 3"/>
    <property type="match status" value="1"/>
</dbReference>
<dbReference type="PANTHER" id="PTHR48207:SF3">
    <property type="entry name" value="SUCCINATE--HYDROXYMETHYLGLUTARATE COA-TRANSFERASE"/>
    <property type="match status" value="1"/>
</dbReference>
<protein>
    <submittedName>
        <fullName evidence="2">CoA transferase</fullName>
    </submittedName>
</protein>
<dbReference type="KEGG" id="jli:EXU32_13210"/>
<dbReference type="EMBL" id="CP036164">
    <property type="protein sequence ID" value="QBF47120.1"/>
    <property type="molecule type" value="Genomic_DNA"/>
</dbReference>
<dbReference type="AlphaFoldDB" id="A0A4P6MZ05"/>
<organism evidence="2 3">
    <name type="scientific">Janibacter limosus</name>
    <dbReference type="NCBI Taxonomy" id="53458"/>
    <lineage>
        <taxon>Bacteria</taxon>
        <taxon>Bacillati</taxon>
        <taxon>Actinomycetota</taxon>
        <taxon>Actinomycetes</taxon>
        <taxon>Micrococcales</taxon>
        <taxon>Intrasporangiaceae</taxon>
        <taxon>Janibacter</taxon>
    </lineage>
</organism>
<dbReference type="OrthoDB" id="9797653at2"/>
<dbReference type="InterPro" id="IPR050483">
    <property type="entry name" value="CoA-transferase_III_domain"/>
</dbReference>
<gene>
    <name evidence="2" type="ORF">EXU32_13210</name>
</gene>
<proteinExistence type="predicted"/>
<dbReference type="PANTHER" id="PTHR48207">
    <property type="entry name" value="SUCCINATE--HYDROXYMETHYLGLUTARATE COA-TRANSFERASE"/>
    <property type="match status" value="1"/>
</dbReference>
<dbReference type="SUPFAM" id="SSF89796">
    <property type="entry name" value="CoA-transferase family III (CaiB/BaiF)"/>
    <property type="match status" value="1"/>
</dbReference>
<dbReference type="InterPro" id="IPR023606">
    <property type="entry name" value="CoA-Trfase_III_dom_1_sf"/>
</dbReference>
<dbReference type="GO" id="GO:0008410">
    <property type="term" value="F:CoA-transferase activity"/>
    <property type="evidence" value="ECO:0007669"/>
    <property type="project" value="TreeGrafter"/>
</dbReference>
<keyword evidence="3" id="KW-1185">Reference proteome</keyword>
<reference evidence="2 3" key="1">
    <citation type="submission" date="2019-02" db="EMBL/GenBank/DDBJ databases">
        <title>Genomic data mining of an Antarctic deep-sea actinobacterium, Janibacterlimosus P3-3-X1.</title>
        <authorList>
            <person name="Liao L."/>
            <person name="Chen B."/>
        </authorList>
    </citation>
    <scope>NUCLEOTIDE SEQUENCE [LARGE SCALE GENOMIC DNA]</scope>
    <source>
        <strain evidence="2 3">P3-3-X1</strain>
    </source>
</reference>
<dbReference type="Gene3D" id="3.40.50.10540">
    <property type="entry name" value="Crotonobetainyl-coa:carnitine coa-transferase, domain 1"/>
    <property type="match status" value="1"/>
</dbReference>
<dbReference type="RefSeq" id="WP_130630319.1">
    <property type="nucleotide sequence ID" value="NZ_CP036164.1"/>
</dbReference>
<accession>A0A4P6MZ05</accession>
<sequence length="406" mass="43919">MYTLMQGVKVVEVASWTFVPAAGAVLADWGADVIKVEHPDRGDPQRGLISSGIVPGLTASADHLVELPNRGKRSVGIDIKTPEGRAVLDDLIREADVFLTNFLPATVAKLRLDVDDIRAINPSIIYARGTGQGVRGPEASRGGYDGASYFSRGGVYDSLMQPGAEMLPEQPSAFGDIMGGLTIAGGVAAALYQRAATGRPETVDVSLLNIAMWNVAPNVVASKLLEGVDVPVYGPDDRPNPIARNAYQTKDGRWIALVMLESDRFWPDFCTHIGRPDLIDDPRFVDATARKTNNRECIRILREQFATADMAQWRERLATMKGVWAPVQTPLETHDDVQVAANGYLRTVTTNTGHEFATVASPVQFGGEPTDLGPAPDLGQHTEEVLLELGKTWDDLITLKEGGHIS</sequence>